<organism evidence="1 2">
    <name type="scientific">Cirrhinus molitorella</name>
    <name type="common">mud carp</name>
    <dbReference type="NCBI Taxonomy" id="172907"/>
    <lineage>
        <taxon>Eukaryota</taxon>
        <taxon>Metazoa</taxon>
        <taxon>Chordata</taxon>
        <taxon>Craniata</taxon>
        <taxon>Vertebrata</taxon>
        <taxon>Euteleostomi</taxon>
        <taxon>Actinopterygii</taxon>
        <taxon>Neopterygii</taxon>
        <taxon>Teleostei</taxon>
        <taxon>Ostariophysi</taxon>
        <taxon>Cypriniformes</taxon>
        <taxon>Cyprinidae</taxon>
        <taxon>Labeoninae</taxon>
        <taxon>Labeonini</taxon>
        <taxon>Cirrhinus</taxon>
    </lineage>
</organism>
<dbReference type="EMBL" id="JAYMGO010000011">
    <property type="protein sequence ID" value="KAL1265223.1"/>
    <property type="molecule type" value="Genomic_DNA"/>
</dbReference>
<gene>
    <name evidence="1" type="ORF">QQF64_003250</name>
</gene>
<reference evidence="1 2" key="1">
    <citation type="submission" date="2023-09" db="EMBL/GenBank/DDBJ databases">
        <authorList>
            <person name="Wang M."/>
        </authorList>
    </citation>
    <scope>NUCLEOTIDE SEQUENCE [LARGE SCALE GENOMIC DNA]</scope>
    <source>
        <strain evidence="1">GT-2023</strain>
        <tissue evidence="1">Liver</tissue>
    </source>
</reference>
<dbReference type="Proteomes" id="UP001558613">
    <property type="component" value="Unassembled WGS sequence"/>
</dbReference>
<comment type="caution">
    <text evidence="1">The sequence shown here is derived from an EMBL/GenBank/DDBJ whole genome shotgun (WGS) entry which is preliminary data.</text>
</comment>
<keyword evidence="2" id="KW-1185">Reference proteome</keyword>
<name>A0ABR3MJJ5_9TELE</name>
<protein>
    <submittedName>
        <fullName evidence="1">Uncharacterized protein</fullName>
    </submittedName>
</protein>
<evidence type="ECO:0000313" key="1">
    <source>
        <dbReference type="EMBL" id="KAL1265223.1"/>
    </source>
</evidence>
<evidence type="ECO:0000313" key="2">
    <source>
        <dbReference type="Proteomes" id="UP001558613"/>
    </source>
</evidence>
<sequence>MYCCAPKFLSRASFSQPFPRVTSTDTRCVRILPTPRRKLTRSYEGQSLSDFDRGFCTDQSLSLSAVSADGFLRPNKGIVLEYSEPNPAAAPCLNYSTNLLSPLVALNKNVISPGNTLSTALSSPVEGKSSTPYERVKFQKSIQVSSLDLSCVDLTTTHPSWEVSFVKAIVESPKSCLESTWSPINISAPPEVSLMWSGTSPHPNVSEELQRSWKEMVWQGSGQVSAIPDIREEQSSSNLAI</sequence>
<proteinExistence type="predicted"/>
<accession>A0ABR3MJJ5</accession>